<gene>
    <name evidence="1" type="ORF">GYMLUDRAFT_65313</name>
</gene>
<keyword evidence="2" id="KW-1185">Reference proteome</keyword>
<name>A0A0D0BY84_9AGAR</name>
<organism evidence="1 2">
    <name type="scientific">Collybiopsis luxurians FD-317 M1</name>
    <dbReference type="NCBI Taxonomy" id="944289"/>
    <lineage>
        <taxon>Eukaryota</taxon>
        <taxon>Fungi</taxon>
        <taxon>Dikarya</taxon>
        <taxon>Basidiomycota</taxon>
        <taxon>Agaricomycotina</taxon>
        <taxon>Agaricomycetes</taxon>
        <taxon>Agaricomycetidae</taxon>
        <taxon>Agaricales</taxon>
        <taxon>Marasmiineae</taxon>
        <taxon>Omphalotaceae</taxon>
        <taxon>Collybiopsis</taxon>
        <taxon>Collybiopsis luxurians</taxon>
    </lineage>
</organism>
<dbReference type="EMBL" id="KN834906">
    <property type="protein sequence ID" value="KIK50377.1"/>
    <property type="molecule type" value="Genomic_DNA"/>
</dbReference>
<evidence type="ECO:0000313" key="1">
    <source>
        <dbReference type="EMBL" id="KIK50377.1"/>
    </source>
</evidence>
<accession>A0A0D0BY84</accession>
<proteinExistence type="predicted"/>
<dbReference type="Proteomes" id="UP000053593">
    <property type="component" value="Unassembled WGS sequence"/>
</dbReference>
<dbReference type="HOGENOM" id="CLU_711845_0_0_1"/>
<evidence type="ECO:0000313" key="2">
    <source>
        <dbReference type="Proteomes" id="UP000053593"/>
    </source>
</evidence>
<sequence>MNQLTTARHLDLPRKKTLSTFMLESPNWSLKKLANAEQELHNKQKELDESIVEVMNWVPQAISAAHDDRDRDYKQLRVAKSESFLLCQQLTRAQPSLKGTVDDIVNYPVSPLQKPNTTPDINLVLGQELLKAKVHTQLPLFCPHLIPIHTIQEAYKRDVSALNKKVAHLQVQLAATDKMHSETVQIFFYFAPSSTLSDLASVAILRYKHQSSRTIANPPESGRCLRSQSPVLSCGSNQPTAVKISPQPLPQLESLAFQDFMPSKTNAAMSGKDNNKTLPEQFPDGINLTVLSITNCSDKVTVQELPPLQIPAEAANIQWFNHAVQFLNICLGELYHKLLLQWMELERKKKWVLLIKHFKAGQRPKELKKWVDNGWYRMTITVLPNDVD</sequence>
<reference evidence="1 2" key="1">
    <citation type="submission" date="2014-04" db="EMBL/GenBank/DDBJ databases">
        <title>Evolutionary Origins and Diversification of the Mycorrhizal Mutualists.</title>
        <authorList>
            <consortium name="DOE Joint Genome Institute"/>
            <consortium name="Mycorrhizal Genomics Consortium"/>
            <person name="Kohler A."/>
            <person name="Kuo A."/>
            <person name="Nagy L.G."/>
            <person name="Floudas D."/>
            <person name="Copeland A."/>
            <person name="Barry K.W."/>
            <person name="Cichocki N."/>
            <person name="Veneault-Fourrey C."/>
            <person name="LaButti K."/>
            <person name="Lindquist E.A."/>
            <person name="Lipzen A."/>
            <person name="Lundell T."/>
            <person name="Morin E."/>
            <person name="Murat C."/>
            <person name="Riley R."/>
            <person name="Ohm R."/>
            <person name="Sun H."/>
            <person name="Tunlid A."/>
            <person name="Henrissat B."/>
            <person name="Grigoriev I.V."/>
            <person name="Hibbett D.S."/>
            <person name="Martin F."/>
        </authorList>
    </citation>
    <scope>NUCLEOTIDE SEQUENCE [LARGE SCALE GENOMIC DNA]</scope>
    <source>
        <strain evidence="1 2">FD-317 M1</strain>
    </source>
</reference>
<protein>
    <submittedName>
        <fullName evidence="1">Uncharacterized protein</fullName>
    </submittedName>
</protein>
<dbReference type="AlphaFoldDB" id="A0A0D0BY84"/>